<proteinExistence type="predicted"/>
<organism evidence="1 2">
    <name type="scientific">Hyunsoonleella aestuarii</name>
    <dbReference type="NCBI Taxonomy" id="912802"/>
    <lineage>
        <taxon>Bacteria</taxon>
        <taxon>Pseudomonadati</taxon>
        <taxon>Bacteroidota</taxon>
        <taxon>Flavobacteriia</taxon>
        <taxon>Flavobacteriales</taxon>
        <taxon>Flavobacteriaceae</taxon>
    </lineage>
</organism>
<evidence type="ECO:0000313" key="2">
    <source>
        <dbReference type="Proteomes" id="UP001500027"/>
    </source>
</evidence>
<evidence type="ECO:0008006" key="3">
    <source>
        <dbReference type="Google" id="ProtNLM"/>
    </source>
</evidence>
<keyword evidence="2" id="KW-1185">Reference proteome</keyword>
<sequence length="173" mass="19304">MKIICSLSSLALLLIVGCKEAPKEDNSANELFKQNAQTVLKSITDWENEKPDYSIFAENAIGLNTFFGAEVDTIMIQSDEAKAMDKQFLERYDFKFLANPPQLLPGVNPETKKPDGSVRYYGAWEVTLPATDSTEAKSGVIKVYNSLDFDENGKIIYSQGYGDYSGLMNYLNN</sequence>
<dbReference type="PROSITE" id="PS51257">
    <property type="entry name" value="PROKAR_LIPOPROTEIN"/>
    <property type="match status" value="1"/>
</dbReference>
<protein>
    <recommendedName>
        <fullName evidence="3">Nuclear transport factor 2 family protein</fullName>
    </recommendedName>
</protein>
<reference evidence="2" key="1">
    <citation type="journal article" date="2019" name="Int. J. Syst. Evol. Microbiol.">
        <title>The Global Catalogue of Microorganisms (GCM) 10K type strain sequencing project: providing services to taxonomists for standard genome sequencing and annotation.</title>
        <authorList>
            <consortium name="The Broad Institute Genomics Platform"/>
            <consortium name="The Broad Institute Genome Sequencing Center for Infectious Disease"/>
            <person name="Wu L."/>
            <person name="Ma J."/>
        </authorList>
    </citation>
    <scope>NUCLEOTIDE SEQUENCE [LARGE SCALE GENOMIC DNA]</scope>
    <source>
        <strain evidence="2">JCM 17452</strain>
    </source>
</reference>
<comment type="caution">
    <text evidence="1">The sequence shown here is derived from an EMBL/GenBank/DDBJ whole genome shotgun (WGS) entry which is preliminary data.</text>
</comment>
<dbReference type="EMBL" id="BAABAV010000001">
    <property type="protein sequence ID" value="GAA4268125.1"/>
    <property type="molecule type" value="Genomic_DNA"/>
</dbReference>
<dbReference type="Proteomes" id="UP001500027">
    <property type="component" value="Unassembled WGS sequence"/>
</dbReference>
<dbReference type="RefSeq" id="WP_139001891.1">
    <property type="nucleotide sequence ID" value="NZ_BAABAV010000001.1"/>
</dbReference>
<evidence type="ECO:0000313" key="1">
    <source>
        <dbReference type="EMBL" id="GAA4268125.1"/>
    </source>
</evidence>
<gene>
    <name evidence="1" type="ORF">GCM10022257_02260</name>
</gene>
<name>A0ABP8E7A5_9FLAO</name>
<accession>A0ABP8E7A5</accession>